<evidence type="ECO:0000313" key="1">
    <source>
        <dbReference type="EMBL" id="EFX67488.1"/>
    </source>
</evidence>
<dbReference type="HOGENOM" id="CLU_1580089_0_0_1"/>
<dbReference type="AlphaFoldDB" id="E9HL96"/>
<reference evidence="1 2" key="1">
    <citation type="journal article" date="2011" name="Science">
        <title>The ecoresponsive genome of Daphnia pulex.</title>
        <authorList>
            <person name="Colbourne J.K."/>
            <person name="Pfrender M.E."/>
            <person name="Gilbert D."/>
            <person name="Thomas W.K."/>
            <person name="Tucker A."/>
            <person name="Oakley T.H."/>
            <person name="Tokishita S."/>
            <person name="Aerts A."/>
            <person name="Arnold G.J."/>
            <person name="Basu M.K."/>
            <person name="Bauer D.J."/>
            <person name="Caceres C.E."/>
            <person name="Carmel L."/>
            <person name="Casola C."/>
            <person name="Choi J.H."/>
            <person name="Detter J.C."/>
            <person name="Dong Q."/>
            <person name="Dusheyko S."/>
            <person name="Eads B.D."/>
            <person name="Frohlich T."/>
            <person name="Geiler-Samerotte K.A."/>
            <person name="Gerlach D."/>
            <person name="Hatcher P."/>
            <person name="Jogdeo S."/>
            <person name="Krijgsveld J."/>
            <person name="Kriventseva E.V."/>
            <person name="Kultz D."/>
            <person name="Laforsch C."/>
            <person name="Lindquist E."/>
            <person name="Lopez J."/>
            <person name="Manak J.R."/>
            <person name="Muller J."/>
            <person name="Pangilinan J."/>
            <person name="Patwardhan R.P."/>
            <person name="Pitluck S."/>
            <person name="Pritham E.J."/>
            <person name="Rechtsteiner A."/>
            <person name="Rho M."/>
            <person name="Rogozin I.B."/>
            <person name="Sakarya O."/>
            <person name="Salamov A."/>
            <person name="Schaack S."/>
            <person name="Shapiro H."/>
            <person name="Shiga Y."/>
            <person name="Skalitzky C."/>
            <person name="Smith Z."/>
            <person name="Souvorov A."/>
            <person name="Sung W."/>
            <person name="Tang Z."/>
            <person name="Tsuchiya D."/>
            <person name="Tu H."/>
            <person name="Vos H."/>
            <person name="Wang M."/>
            <person name="Wolf Y.I."/>
            <person name="Yamagata H."/>
            <person name="Yamada T."/>
            <person name="Ye Y."/>
            <person name="Shaw J.R."/>
            <person name="Andrews J."/>
            <person name="Crease T.J."/>
            <person name="Tang H."/>
            <person name="Lucas S.M."/>
            <person name="Robertson H.M."/>
            <person name="Bork P."/>
            <person name="Koonin E.V."/>
            <person name="Zdobnov E.M."/>
            <person name="Grigoriev I.V."/>
            <person name="Lynch M."/>
            <person name="Boore J.L."/>
        </authorList>
    </citation>
    <scope>NUCLEOTIDE SEQUENCE [LARGE SCALE GENOMIC DNA]</scope>
</reference>
<dbReference type="KEGG" id="dpx:DAPPUDRAFT_261596"/>
<dbReference type="InParanoid" id="E9HL96"/>
<organism evidence="1 2">
    <name type="scientific">Daphnia pulex</name>
    <name type="common">Water flea</name>
    <dbReference type="NCBI Taxonomy" id="6669"/>
    <lineage>
        <taxon>Eukaryota</taxon>
        <taxon>Metazoa</taxon>
        <taxon>Ecdysozoa</taxon>
        <taxon>Arthropoda</taxon>
        <taxon>Crustacea</taxon>
        <taxon>Branchiopoda</taxon>
        <taxon>Diplostraca</taxon>
        <taxon>Cladocera</taxon>
        <taxon>Anomopoda</taxon>
        <taxon>Daphniidae</taxon>
        <taxon>Daphnia</taxon>
    </lineage>
</organism>
<evidence type="ECO:0000313" key="2">
    <source>
        <dbReference type="Proteomes" id="UP000000305"/>
    </source>
</evidence>
<dbReference type="OrthoDB" id="6371942at2759"/>
<sequence>MCLSFEDIKLLFQADERMGHLKILLHLDAVLVQSAAAESDISVRPSLPPAFVSQTTLQALRITIKSTVDMRFFGIIRASNGGEDKPTCSSFLQLFQMISLYYATTTFVRIKGSNVDSEERLRVLTTFRDWLKNGYTKKKKENAEFKKFVKDILFKEMITSIEATNNFKN</sequence>
<keyword evidence="2" id="KW-1185">Reference proteome</keyword>
<protein>
    <submittedName>
        <fullName evidence="1">Uncharacterized protein</fullName>
    </submittedName>
</protein>
<name>E9HL96_DAPPU</name>
<gene>
    <name evidence="1" type="ORF">DAPPUDRAFT_261596</name>
</gene>
<dbReference type="EMBL" id="GL732677">
    <property type="protein sequence ID" value="EFX67488.1"/>
    <property type="molecule type" value="Genomic_DNA"/>
</dbReference>
<proteinExistence type="predicted"/>
<accession>E9HL96</accession>
<dbReference type="Proteomes" id="UP000000305">
    <property type="component" value="Unassembled WGS sequence"/>
</dbReference>